<evidence type="ECO:0000256" key="7">
    <source>
        <dbReference type="ARBA" id="ARBA00023136"/>
    </source>
</evidence>
<evidence type="ECO:0000313" key="8">
    <source>
        <dbReference type="EMBL" id="AQP46123.1"/>
    </source>
</evidence>
<evidence type="ECO:0000256" key="6">
    <source>
        <dbReference type="ARBA" id="ARBA00022989"/>
    </source>
</evidence>
<sequence>MPAPNRLAIVGALCLAGALGFLLINAGGNLGFVMELRSKKMLGMIVVGWATGIATVAFQTVTHNRLLTPSIMGLDSMYVFIQSLLAITLGVTFIGQVGVYPMFALNIALMMLAMMGLIAVLFRGKRRSVYVLVLTGLVLGTVLRSASSLIQRMLDPTSFLVLQGNLFASFQTVNPELLWVSGAIVAAGSVWLFRLIPELDVITLGREAAVSLGVRYDSVVRQSLLIGTLLVSVSTALVGPITFLGLIVAALAHQIGGSGRHAVVLPMAGLLGVLLLVGGQAILEQVFGLGTVLSVIIEFVGGIVFIWLVVRKVSRT</sequence>
<name>A0A1Q2CJ67_9ACTN</name>
<dbReference type="Gene3D" id="1.10.3470.10">
    <property type="entry name" value="ABC transporter involved in vitamin B12 uptake, BtuC"/>
    <property type="match status" value="1"/>
</dbReference>
<dbReference type="GO" id="GO:0005886">
    <property type="term" value="C:plasma membrane"/>
    <property type="evidence" value="ECO:0007669"/>
    <property type="project" value="UniProtKB-SubCell"/>
</dbReference>
<dbReference type="SUPFAM" id="SSF81345">
    <property type="entry name" value="ABC transporter involved in vitamin B12 uptake, BtuC"/>
    <property type="match status" value="1"/>
</dbReference>
<evidence type="ECO:0000256" key="4">
    <source>
        <dbReference type="ARBA" id="ARBA00022475"/>
    </source>
</evidence>
<dbReference type="PANTHER" id="PTHR30472">
    <property type="entry name" value="FERRIC ENTEROBACTIN TRANSPORT SYSTEM PERMEASE PROTEIN"/>
    <property type="match status" value="1"/>
</dbReference>
<evidence type="ECO:0000256" key="1">
    <source>
        <dbReference type="ARBA" id="ARBA00004651"/>
    </source>
</evidence>
<dbReference type="Proteomes" id="UP000188324">
    <property type="component" value="Chromosome"/>
</dbReference>
<dbReference type="GO" id="GO:0033214">
    <property type="term" value="P:siderophore-iron import into cell"/>
    <property type="evidence" value="ECO:0007669"/>
    <property type="project" value="TreeGrafter"/>
</dbReference>
<dbReference type="STRING" id="1610493.RPIT_10480"/>
<keyword evidence="5" id="KW-0812">Transmembrane</keyword>
<keyword evidence="7" id="KW-0472">Membrane</keyword>
<accession>A0A1Q2CJ67</accession>
<evidence type="ECO:0000256" key="3">
    <source>
        <dbReference type="ARBA" id="ARBA00022448"/>
    </source>
</evidence>
<dbReference type="KEGG" id="tfl:RPIT_10480"/>
<keyword evidence="4" id="KW-1003">Cell membrane</keyword>
<organism evidence="8 9">
    <name type="scientific">Tessaracoccus flavus</name>
    <dbReference type="NCBI Taxonomy" id="1610493"/>
    <lineage>
        <taxon>Bacteria</taxon>
        <taxon>Bacillati</taxon>
        <taxon>Actinomycetota</taxon>
        <taxon>Actinomycetes</taxon>
        <taxon>Propionibacteriales</taxon>
        <taxon>Propionibacteriaceae</taxon>
        <taxon>Tessaracoccus</taxon>
    </lineage>
</organism>
<evidence type="ECO:0000313" key="9">
    <source>
        <dbReference type="Proteomes" id="UP000188324"/>
    </source>
</evidence>
<dbReference type="InterPro" id="IPR000522">
    <property type="entry name" value="ABC_transptr_permease_BtuC"/>
</dbReference>
<reference evidence="8 9" key="1">
    <citation type="journal article" date="2016" name="Int. J. Syst. Evol. Microbiol.">
        <title>Tessaracoccus flavus sp. nov., isolated from the drainage system of a lindane-producing factory.</title>
        <authorList>
            <person name="Kumari R."/>
            <person name="Singh P."/>
            <person name="Schumann P."/>
            <person name="Lal R."/>
        </authorList>
    </citation>
    <scope>NUCLEOTIDE SEQUENCE [LARGE SCALE GENOMIC DNA]</scope>
    <source>
        <strain evidence="8 9">RP1T</strain>
    </source>
</reference>
<dbReference type="EMBL" id="CP019605">
    <property type="protein sequence ID" value="AQP46123.1"/>
    <property type="molecule type" value="Genomic_DNA"/>
</dbReference>
<protein>
    <submittedName>
        <fullName evidence="8">Uncharacterized protein</fullName>
    </submittedName>
</protein>
<comment type="subcellular location">
    <subcellularLocation>
        <location evidence="1">Cell membrane</location>
        <topology evidence="1">Multi-pass membrane protein</topology>
    </subcellularLocation>
</comment>
<dbReference type="PANTHER" id="PTHR30472:SF19">
    <property type="entry name" value="PETROBACTIN IMPORT SYSTEM PERMEASE PROTEIN YCLO"/>
    <property type="match status" value="1"/>
</dbReference>
<keyword evidence="9" id="KW-1185">Reference proteome</keyword>
<dbReference type="AlphaFoldDB" id="A0A1Q2CJ67"/>
<dbReference type="Pfam" id="PF01032">
    <property type="entry name" value="FecCD"/>
    <property type="match status" value="1"/>
</dbReference>
<evidence type="ECO:0000256" key="5">
    <source>
        <dbReference type="ARBA" id="ARBA00022692"/>
    </source>
</evidence>
<dbReference type="GO" id="GO:0022857">
    <property type="term" value="F:transmembrane transporter activity"/>
    <property type="evidence" value="ECO:0007669"/>
    <property type="project" value="InterPro"/>
</dbReference>
<evidence type="ECO:0000256" key="2">
    <source>
        <dbReference type="ARBA" id="ARBA00007935"/>
    </source>
</evidence>
<proteinExistence type="inferred from homology"/>
<comment type="similarity">
    <text evidence="2">Belongs to the binding-protein-dependent transport system permease family. FecCD subfamily.</text>
</comment>
<dbReference type="InterPro" id="IPR037294">
    <property type="entry name" value="ABC_BtuC-like"/>
</dbReference>
<keyword evidence="3" id="KW-0813">Transport</keyword>
<gene>
    <name evidence="8" type="ORF">RPIT_10480</name>
</gene>
<keyword evidence="6" id="KW-1133">Transmembrane helix</keyword>